<sequence>MALLHVLLRFQCSVLLLWLQLASAQLPNTGSGAIAKPECQDRCGNVSIPYPFGIGDGCFLGEMFEIKCNNSEPRYGKLNVTDIAVLDGQMTVATFIASTCSDQETFPTYFRSGKLTVSNTKNKFISIGCDTWAYINSSPWIGEGCSDCSKNEVTTDGSCDGMGCCETSIPPGITEYNVTVQRDPSKNLSFNPCNYAFVGEKSSFRFSSSYLQDFKNYGSGRVPVVLDWTVGYVPCKEAARNVTTYACGPNTVCTTGNNFAPGYLCKCETGFAGNPYFNLTTGGYCQGT</sequence>
<dbReference type="GO" id="GO:0030247">
    <property type="term" value="F:polysaccharide binding"/>
    <property type="evidence" value="ECO:0007669"/>
    <property type="project" value="InterPro"/>
</dbReference>
<accession>A0AAD4SP60</accession>
<evidence type="ECO:0000313" key="6">
    <source>
        <dbReference type="Proteomes" id="UP001202328"/>
    </source>
</evidence>
<name>A0AAD4SP60_9MAGN</name>
<proteinExistence type="predicted"/>
<feature type="chain" id="PRO_5041934832" description="Wall-associated receptor kinase galacturonan-binding domain-containing protein" evidence="3">
    <location>
        <begin position="25"/>
        <end position="288"/>
    </location>
</feature>
<organism evidence="5 6">
    <name type="scientific">Papaver atlanticum</name>
    <dbReference type="NCBI Taxonomy" id="357466"/>
    <lineage>
        <taxon>Eukaryota</taxon>
        <taxon>Viridiplantae</taxon>
        <taxon>Streptophyta</taxon>
        <taxon>Embryophyta</taxon>
        <taxon>Tracheophyta</taxon>
        <taxon>Spermatophyta</taxon>
        <taxon>Magnoliopsida</taxon>
        <taxon>Ranunculales</taxon>
        <taxon>Papaveraceae</taxon>
        <taxon>Papaveroideae</taxon>
        <taxon>Papaver</taxon>
    </lineage>
</organism>
<gene>
    <name evidence="5" type="ORF">MKW98_014987</name>
</gene>
<protein>
    <recommendedName>
        <fullName evidence="4">Wall-associated receptor kinase galacturonan-binding domain-containing protein</fullName>
    </recommendedName>
</protein>
<dbReference type="Proteomes" id="UP001202328">
    <property type="component" value="Unassembled WGS sequence"/>
</dbReference>
<dbReference type="InterPro" id="IPR025287">
    <property type="entry name" value="WAK_GUB"/>
</dbReference>
<evidence type="ECO:0000256" key="3">
    <source>
        <dbReference type="SAM" id="SignalP"/>
    </source>
</evidence>
<evidence type="ECO:0000256" key="1">
    <source>
        <dbReference type="ARBA" id="ARBA00004167"/>
    </source>
</evidence>
<reference evidence="5" key="1">
    <citation type="submission" date="2022-04" db="EMBL/GenBank/DDBJ databases">
        <title>A functionally conserved STORR gene fusion in Papaver species that diverged 16.8 million years ago.</title>
        <authorList>
            <person name="Catania T."/>
        </authorList>
    </citation>
    <scope>NUCLEOTIDE SEQUENCE</scope>
    <source>
        <strain evidence="5">S-188037</strain>
    </source>
</reference>
<evidence type="ECO:0000313" key="5">
    <source>
        <dbReference type="EMBL" id="KAI3914380.1"/>
    </source>
</evidence>
<dbReference type="PANTHER" id="PTHR33491">
    <property type="entry name" value="OSJNBA0016N04.9 PROTEIN"/>
    <property type="match status" value="1"/>
</dbReference>
<evidence type="ECO:0000259" key="4">
    <source>
        <dbReference type="Pfam" id="PF13947"/>
    </source>
</evidence>
<feature type="signal peptide" evidence="3">
    <location>
        <begin position="1"/>
        <end position="24"/>
    </location>
</feature>
<dbReference type="EMBL" id="JAJJMB010009331">
    <property type="protein sequence ID" value="KAI3914380.1"/>
    <property type="molecule type" value="Genomic_DNA"/>
</dbReference>
<comment type="subcellular location">
    <subcellularLocation>
        <location evidence="1">Membrane</location>
        <topology evidence="1">Single-pass membrane protein</topology>
    </subcellularLocation>
</comment>
<comment type="caution">
    <text evidence="5">The sequence shown here is derived from an EMBL/GenBank/DDBJ whole genome shotgun (WGS) entry which is preliminary data.</text>
</comment>
<dbReference type="AlphaFoldDB" id="A0AAD4SP60"/>
<dbReference type="GO" id="GO:0016020">
    <property type="term" value="C:membrane"/>
    <property type="evidence" value="ECO:0007669"/>
    <property type="project" value="UniProtKB-SubCell"/>
</dbReference>
<keyword evidence="2 3" id="KW-0732">Signal</keyword>
<evidence type="ECO:0000256" key="2">
    <source>
        <dbReference type="ARBA" id="ARBA00022729"/>
    </source>
</evidence>
<feature type="domain" description="Wall-associated receptor kinase galacturonan-binding" evidence="4">
    <location>
        <begin position="39"/>
        <end position="93"/>
    </location>
</feature>
<keyword evidence="6" id="KW-1185">Reference proteome</keyword>
<dbReference type="Pfam" id="PF13947">
    <property type="entry name" value="GUB_WAK_bind"/>
    <property type="match status" value="1"/>
</dbReference>